<dbReference type="EMBL" id="CADCTR010002405">
    <property type="protein sequence ID" value="CAA9351125.1"/>
    <property type="molecule type" value="Genomic_DNA"/>
</dbReference>
<accession>A0A6J4M8B2</accession>
<dbReference type="Pfam" id="PF13489">
    <property type="entry name" value="Methyltransf_23"/>
    <property type="match status" value="1"/>
</dbReference>
<dbReference type="SUPFAM" id="SSF53335">
    <property type="entry name" value="S-adenosyl-L-methionine-dependent methyltransferases"/>
    <property type="match status" value="1"/>
</dbReference>
<feature type="non-terminal residue" evidence="1">
    <location>
        <position position="89"/>
    </location>
</feature>
<evidence type="ECO:0000313" key="1">
    <source>
        <dbReference type="EMBL" id="CAA9351125.1"/>
    </source>
</evidence>
<organism evidence="1">
    <name type="scientific">uncultured Chloroflexia bacterium</name>
    <dbReference type="NCBI Taxonomy" id="1672391"/>
    <lineage>
        <taxon>Bacteria</taxon>
        <taxon>Bacillati</taxon>
        <taxon>Chloroflexota</taxon>
        <taxon>Chloroflexia</taxon>
        <taxon>environmental samples</taxon>
    </lineage>
</organism>
<dbReference type="InterPro" id="IPR029063">
    <property type="entry name" value="SAM-dependent_MTases_sf"/>
</dbReference>
<proteinExistence type="predicted"/>
<evidence type="ECO:0008006" key="2">
    <source>
        <dbReference type="Google" id="ProtNLM"/>
    </source>
</evidence>
<dbReference type="Gene3D" id="3.40.50.150">
    <property type="entry name" value="Vaccinia Virus protein VP39"/>
    <property type="match status" value="1"/>
</dbReference>
<protein>
    <recommendedName>
        <fullName evidence="2">Methyltransferase type 11 domain-containing protein</fullName>
    </recommendedName>
</protein>
<reference evidence="1" key="1">
    <citation type="submission" date="2020-02" db="EMBL/GenBank/DDBJ databases">
        <authorList>
            <person name="Meier V. D."/>
        </authorList>
    </citation>
    <scope>NUCLEOTIDE SEQUENCE</scope>
    <source>
        <strain evidence="1">AVDCRST_MAG93</strain>
    </source>
</reference>
<sequence length="89" mass="9224">MVMELLAPTSVLDFGSGTGAWLAAFARAGVADIQGLEGGSPDPAQLRVPADKVLTVNLEERVSLGRSFDLAMSLEVAEHLPAGAADQFV</sequence>
<gene>
    <name evidence="1" type="ORF">AVDCRST_MAG93-7124</name>
</gene>
<name>A0A6J4M8B2_9CHLR</name>
<dbReference type="AlphaFoldDB" id="A0A6J4M8B2"/>